<comment type="caution">
    <text evidence="3">The sequence shown here is derived from an EMBL/GenBank/DDBJ whole genome shotgun (WGS) entry which is preliminary data.</text>
</comment>
<feature type="region of interest" description="Disordered" evidence="1">
    <location>
        <begin position="297"/>
        <end position="352"/>
    </location>
</feature>
<feature type="compositionally biased region" description="Low complexity" evidence="1">
    <location>
        <begin position="305"/>
        <end position="316"/>
    </location>
</feature>
<dbReference type="EMBL" id="DAKRPA010000082">
    <property type="protein sequence ID" value="DAZ99503.1"/>
    <property type="molecule type" value="Genomic_DNA"/>
</dbReference>
<dbReference type="Pfam" id="PF25273">
    <property type="entry name" value="DUF7869"/>
    <property type="match status" value="1"/>
</dbReference>
<dbReference type="PANTHER" id="PTHR34415">
    <property type="entry name" value="INTEGRASE CATALYTIC DOMAIN-CONTAINING PROTEIN"/>
    <property type="match status" value="1"/>
</dbReference>
<dbReference type="AlphaFoldDB" id="A0AAV2Z279"/>
<dbReference type="PANTHER" id="PTHR34415:SF1">
    <property type="entry name" value="INTEGRASE CATALYTIC DOMAIN-CONTAINING PROTEIN"/>
    <property type="match status" value="1"/>
</dbReference>
<reference evidence="3" key="2">
    <citation type="journal article" date="2023" name="Microbiol Resour">
        <title>Decontamination and Annotation of the Draft Genome Sequence of the Oomycete Lagenidium giganteum ARSEF 373.</title>
        <authorList>
            <person name="Morgan W.R."/>
            <person name="Tartar A."/>
        </authorList>
    </citation>
    <scope>NUCLEOTIDE SEQUENCE</scope>
    <source>
        <strain evidence="3">ARSEF 373</strain>
    </source>
</reference>
<name>A0AAV2Z279_9STRA</name>
<sequence length="352" mass="40474">MALPDNIVETIIVCPRTPSQWYFMSLISVSVFGVYSSNTNKQINYVYSKRTAGKGSNEVVSMLHHFARNTRLYCVSTWTIYADNCVGLNKNNTVLTFLLFLVHSKWLKQAKLKFFIKGHTKNNCDRGFGNIRRKYARVNVWTLDELAALIDESAETNECEQIENWSHFKNFTDAFARMYKDFVGITKYHIFEMDSEKPGVVVYKNLPGSTPREMNLLLPNTKTTLSEEDVTNVWQSFTPSKRKQPNPEKICHRYKNLRKFLPKEHLDDPLYKPPSNSDIERAQKVKKARSELRATLAANAEADITTEQATGTTTEQANERITERMSSPVDDEHEDNSDSDDQSMILTEEKTN</sequence>
<feature type="domain" description="DUF7869" evidence="2">
    <location>
        <begin position="27"/>
        <end position="204"/>
    </location>
</feature>
<protein>
    <recommendedName>
        <fullName evidence="2">DUF7869 domain-containing protein</fullName>
    </recommendedName>
</protein>
<reference evidence="3" key="1">
    <citation type="submission" date="2022-11" db="EMBL/GenBank/DDBJ databases">
        <authorList>
            <person name="Morgan W.R."/>
            <person name="Tartar A."/>
        </authorList>
    </citation>
    <scope>NUCLEOTIDE SEQUENCE</scope>
    <source>
        <strain evidence="3">ARSEF 373</strain>
    </source>
</reference>
<dbReference type="InterPro" id="IPR057191">
    <property type="entry name" value="DUF7869"/>
</dbReference>
<evidence type="ECO:0000256" key="1">
    <source>
        <dbReference type="SAM" id="MobiDB-lite"/>
    </source>
</evidence>
<organism evidence="3 4">
    <name type="scientific">Lagenidium giganteum</name>
    <dbReference type="NCBI Taxonomy" id="4803"/>
    <lineage>
        <taxon>Eukaryota</taxon>
        <taxon>Sar</taxon>
        <taxon>Stramenopiles</taxon>
        <taxon>Oomycota</taxon>
        <taxon>Peronosporomycetes</taxon>
        <taxon>Pythiales</taxon>
        <taxon>Pythiaceae</taxon>
    </lineage>
</organism>
<keyword evidence="4" id="KW-1185">Reference proteome</keyword>
<evidence type="ECO:0000313" key="3">
    <source>
        <dbReference type="EMBL" id="DAZ99503.1"/>
    </source>
</evidence>
<evidence type="ECO:0000259" key="2">
    <source>
        <dbReference type="Pfam" id="PF25273"/>
    </source>
</evidence>
<dbReference type="Proteomes" id="UP001146120">
    <property type="component" value="Unassembled WGS sequence"/>
</dbReference>
<proteinExistence type="predicted"/>
<gene>
    <name evidence="3" type="ORF">N0F65_001688</name>
</gene>
<feature type="compositionally biased region" description="Acidic residues" evidence="1">
    <location>
        <begin position="329"/>
        <end position="341"/>
    </location>
</feature>
<evidence type="ECO:0000313" key="4">
    <source>
        <dbReference type="Proteomes" id="UP001146120"/>
    </source>
</evidence>
<accession>A0AAV2Z279</accession>